<dbReference type="InterPro" id="IPR029229">
    <property type="entry name" value="Alkyl_sulf_C"/>
</dbReference>
<protein>
    <submittedName>
        <fullName evidence="6">Alkyl sulfatase dimerization domain-containing protein</fullName>
    </submittedName>
</protein>
<dbReference type="Pfam" id="PF14864">
    <property type="entry name" value="Alkyl_sulf_C"/>
    <property type="match status" value="1"/>
</dbReference>
<feature type="domain" description="Metallo-beta-lactamase" evidence="5">
    <location>
        <begin position="43"/>
        <end position="253"/>
    </location>
</feature>
<dbReference type="Gene3D" id="1.25.40.880">
    <property type="entry name" value="Alkyl sulfatase, dimerisation domain"/>
    <property type="match status" value="1"/>
</dbReference>
<evidence type="ECO:0000313" key="6">
    <source>
        <dbReference type="EMBL" id="MFC0273352.1"/>
    </source>
</evidence>
<dbReference type="Pfam" id="PF00753">
    <property type="entry name" value="Lactamase_B"/>
    <property type="match status" value="1"/>
</dbReference>
<dbReference type="PANTHER" id="PTHR43223">
    <property type="entry name" value="ALKYL/ARYL-SULFATASE"/>
    <property type="match status" value="1"/>
</dbReference>
<gene>
    <name evidence="6" type="ORF">ACFFIX_18265</name>
</gene>
<dbReference type="InterPro" id="IPR052195">
    <property type="entry name" value="Bact_Alkyl/Aryl-Sulfatase"/>
</dbReference>
<dbReference type="Proteomes" id="UP001589854">
    <property type="component" value="Unassembled WGS sequence"/>
</dbReference>
<dbReference type="SMART" id="SM00849">
    <property type="entry name" value="Lactamase_B"/>
    <property type="match status" value="1"/>
</dbReference>
<dbReference type="Gene3D" id="3.30.1050.10">
    <property type="entry name" value="SCP2 sterol-binding domain"/>
    <property type="match status" value="1"/>
</dbReference>
<comment type="caution">
    <text evidence="6">The sequence shown here is derived from an EMBL/GenBank/DDBJ whole genome shotgun (WGS) entry which is preliminary data.</text>
</comment>
<evidence type="ECO:0000256" key="3">
    <source>
        <dbReference type="ARBA" id="ARBA00022833"/>
    </source>
</evidence>
<evidence type="ECO:0000313" key="7">
    <source>
        <dbReference type="Proteomes" id="UP001589854"/>
    </source>
</evidence>
<evidence type="ECO:0000256" key="1">
    <source>
        <dbReference type="ARBA" id="ARBA00022723"/>
    </source>
</evidence>
<accession>A0ABV6GI37</accession>
<dbReference type="InterPro" id="IPR044097">
    <property type="entry name" value="Bds1/SdsA1_MBL-fold"/>
</dbReference>
<dbReference type="InterPro" id="IPR036866">
    <property type="entry name" value="RibonucZ/Hydroxyglut_hydro"/>
</dbReference>
<comment type="similarity">
    <text evidence="4">Belongs to the metallo-beta-lactamase superfamily. Type III sulfatase family.</text>
</comment>
<organism evidence="6 7">
    <name type="scientific">Metabacillus herbersteinensis</name>
    <dbReference type="NCBI Taxonomy" id="283816"/>
    <lineage>
        <taxon>Bacteria</taxon>
        <taxon>Bacillati</taxon>
        <taxon>Bacillota</taxon>
        <taxon>Bacilli</taxon>
        <taxon>Bacillales</taxon>
        <taxon>Bacillaceae</taxon>
        <taxon>Metabacillus</taxon>
    </lineage>
</organism>
<dbReference type="InterPro" id="IPR036527">
    <property type="entry name" value="SCP2_sterol-bd_dom_sf"/>
</dbReference>
<keyword evidence="7" id="KW-1185">Reference proteome</keyword>
<evidence type="ECO:0000259" key="5">
    <source>
        <dbReference type="SMART" id="SM00849"/>
    </source>
</evidence>
<dbReference type="CDD" id="cd07710">
    <property type="entry name" value="arylsulfatase_Sdsa1-like_MBL-fold"/>
    <property type="match status" value="1"/>
</dbReference>
<reference evidence="6 7" key="1">
    <citation type="submission" date="2024-09" db="EMBL/GenBank/DDBJ databases">
        <authorList>
            <person name="Sun Q."/>
            <person name="Mori K."/>
        </authorList>
    </citation>
    <scope>NUCLEOTIDE SEQUENCE [LARGE SCALE GENOMIC DNA]</scope>
    <source>
        <strain evidence="6 7">CCM 7228</strain>
    </source>
</reference>
<dbReference type="SUPFAM" id="SSF56281">
    <property type="entry name" value="Metallo-hydrolase/oxidoreductase"/>
    <property type="match status" value="1"/>
</dbReference>
<sequence>MPQNTVKDEKEKALAYLKEHTKRFKKGVEKVTENIYCAVGYGLANSTLIVTKKGNIIVDTTESIDSAAEIKAEFDKISPLPTIAIIYTHGHADHVNGASVFMDEQTEIYSNFKTVEFFHTQFNQLKSILDIRGARQFGVFLPPDHTPCSGLGPSLRVNRNNPKLVFPTQVFEDSLVLTIGEVTLQLVSAPGETDDQIFIWIPGQKVLLGADNYYPAFPNLYTIRGTTPRPVLQWVQSLDKMRDLQAEYLVLGHTEPVFGSEQISELLTMYRDAIQFVHDSTVRGMNKGKSVEQLVEEISLPNHLRYCSELRELYGSVSQSVRAIYHGYLGWFDGNATNLERLSPKIFAGKIEQLAGGTDVLIEEAIRALGNEEYQWAAELSDLLLALLPGSYYVKKIKIEALTELGLRSYNSNNRSYYLSQANELKEYFHYPDKKPLKTRIAYAHAMPLDSFFANMTILLNPEHCKDKTYSVNVYIKDKVLDFRIVIRKGIAEIREGAEQDPELTISTEEKIWKDIIIGARECEEVIKRGELQIEGDSTLCKEFIALFQ</sequence>
<evidence type="ECO:0000256" key="2">
    <source>
        <dbReference type="ARBA" id="ARBA00022801"/>
    </source>
</evidence>
<evidence type="ECO:0000256" key="4">
    <source>
        <dbReference type="ARBA" id="ARBA00033751"/>
    </source>
</evidence>
<dbReference type="PANTHER" id="PTHR43223:SF1">
    <property type="entry name" value="ALKYL_ARYL-SULFATASE BDS1"/>
    <property type="match status" value="1"/>
</dbReference>
<dbReference type="EMBL" id="JBHLVO010000019">
    <property type="protein sequence ID" value="MFC0273352.1"/>
    <property type="molecule type" value="Genomic_DNA"/>
</dbReference>
<dbReference type="InterPro" id="IPR001279">
    <property type="entry name" value="Metallo-B-lactamas"/>
</dbReference>
<dbReference type="SUPFAM" id="SSF55718">
    <property type="entry name" value="SCP-like"/>
    <property type="match status" value="1"/>
</dbReference>
<proteinExistence type="inferred from homology"/>
<dbReference type="Pfam" id="PF14863">
    <property type="entry name" value="Alkyl_sulf_dimr"/>
    <property type="match status" value="1"/>
</dbReference>
<keyword evidence="2" id="KW-0378">Hydrolase</keyword>
<dbReference type="RefSeq" id="WP_378936560.1">
    <property type="nucleotide sequence ID" value="NZ_JBHLVO010000019.1"/>
</dbReference>
<dbReference type="InterPro" id="IPR038536">
    <property type="entry name" value="Alkyl/aryl-sulf_dimr_sf"/>
</dbReference>
<name>A0ABV6GI37_9BACI</name>
<dbReference type="Gene3D" id="3.60.15.30">
    <property type="entry name" value="Metallo-beta-lactamase domain"/>
    <property type="match status" value="1"/>
</dbReference>
<keyword evidence="1" id="KW-0479">Metal-binding</keyword>
<dbReference type="InterPro" id="IPR029228">
    <property type="entry name" value="Alkyl_sulf_dimr"/>
</dbReference>
<keyword evidence="3" id="KW-0862">Zinc</keyword>